<proteinExistence type="predicted"/>
<protein>
    <submittedName>
        <fullName evidence="2">Uncharacterized protein</fullName>
    </submittedName>
</protein>
<feature type="compositionally biased region" description="Polar residues" evidence="1">
    <location>
        <begin position="1"/>
        <end position="11"/>
    </location>
</feature>
<accession>A0AA39Q0A8</accession>
<evidence type="ECO:0000313" key="3">
    <source>
        <dbReference type="Proteomes" id="UP001175228"/>
    </source>
</evidence>
<gene>
    <name evidence="2" type="ORF">EDD18DRAFT_1356272</name>
</gene>
<dbReference type="EMBL" id="JAUEPU010000023">
    <property type="protein sequence ID" value="KAK0493795.1"/>
    <property type="molecule type" value="Genomic_DNA"/>
</dbReference>
<feature type="region of interest" description="Disordered" evidence="1">
    <location>
        <begin position="128"/>
        <end position="196"/>
    </location>
</feature>
<evidence type="ECO:0000256" key="1">
    <source>
        <dbReference type="SAM" id="MobiDB-lite"/>
    </source>
</evidence>
<dbReference type="Proteomes" id="UP001175228">
    <property type="component" value="Unassembled WGS sequence"/>
</dbReference>
<feature type="compositionally biased region" description="Basic and acidic residues" evidence="1">
    <location>
        <begin position="217"/>
        <end position="235"/>
    </location>
</feature>
<name>A0AA39Q0A8_9AGAR</name>
<feature type="region of interest" description="Disordered" evidence="1">
    <location>
        <begin position="1"/>
        <end position="36"/>
    </location>
</feature>
<comment type="caution">
    <text evidence="2">The sequence shown here is derived from an EMBL/GenBank/DDBJ whole genome shotgun (WGS) entry which is preliminary data.</text>
</comment>
<keyword evidence="3" id="KW-1185">Reference proteome</keyword>
<reference evidence="2" key="1">
    <citation type="submission" date="2023-06" db="EMBL/GenBank/DDBJ databases">
        <authorList>
            <consortium name="Lawrence Berkeley National Laboratory"/>
            <person name="Ahrendt S."/>
            <person name="Sahu N."/>
            <person name="Indic B."/>
            <person name="Wong-Bajracharya J."/>
            <person name="Merenyi Z."/>
            <person name="Ke H.-M."/>
            <person name="Monk M."/>
            <person name="Kocsube S."/>
            <person name="Drula E."/>
            <person name="Lipzen A."/>
            <person name="Balint B."/>
            <person name="Henrissat B."/>
            <person name="Andreopoulos B."/>
            <person name="Martin F.M."/>
            <person name="Harder C.B."/>
            <person name="Rigling D."/>
            <person name="Ford K.L."/>
            <person name="Foster G.D."/>
            <person name="Pangilinan J."/>
            <person name="Papanicolaou A."/>
            <person name="Barry K."/>
            <person name="LaButti K."/>
            <person name="Viragh M."/>
            <person name="Koriabine M."/>
            <person name="Yan M."/>
            <person name="Riley R."/>
            <person name="Champramary S."/>
            <person name="Plett K.L."/>
            <person name="Tsai I.J."/>
            <person name="Slot J."/>
            <person name="Sipos G."/>
            <person name="Plett J."/>
            <person name="Nagy L.G."/>
            <person name="Grigoriev I.V."/>
        </authorList>
    </citation>
    <scope>NUCLEOTIDE SEQUENCE</scope>
    <source>
        <strain evidence="2">HWK02</strain>
    </source>
</reference>
<organism evidence="2 3">
    <name type="scientific">Armillaria luteobubalina</name>
    <dbReference type="NCBI Taxonomy" id="153913"/>
    <lineage>
        <taxon>Eukaryota</taxon>
        <taxon>Fungi</taxon>
        <taxon>Dikarya</taxon>
        <taxon>Basidiomycota</taxon>
        <taxon>Agaricomycotina</taxon>
        <taxon>Agaricomycetes</taxon>
        <taxon>Agaricomycetidae</taxon>
        <taxon>Agaricales</taxon>
        <taxon>Marasmiineae</taxon>
        <taxon>Physalacriaceae</taxon>
        <taxon>Armillaria</taxon>
    </lineage>
</organism>
<evidence type="ECO:0000313" key="2">
    <source>
        <dbReference type="EMBL" id="KAK0493795.1"/>
    </source>
</evidence>
<feature type="compositionally biased region" description="Polar residues" evidence="1">
    <location>
        <begin position="166"/>
        <end position="181"/>
    </location>
</feature>
<sequence length="235" mass="25080">MPATANSSSHTASKHKLVHLSPVPMSVASSPEPEYVPCKKNKTGSCVPVRGNEHAHSSKKDTVLLPPVSSQARPSCKHPALRCKVSYGEISAEEVDKIVAQSDVDDTELPAASLHRCRHVLFVDDEASEASQHSDNPSADDKAAGTDCESDVRSSYSVEVIRVTTPLLSDNESAGSESVGQAESPEALKEVEPSRPLWSKTKTVKGAYVDKLLTTGHSKDVAGDDDLKRDLTVPS</sequence>
<feature type="region of interest" description="Disordered" evidence="1">
    <location>
        <begin position="215"/>
        <end position="235"/>
    </location>
</feature>
<dbReference type="AlphaFoldDB" id="A0AA39Q0A8"/>